<dbReference type="RefSeq" id="WP_089379811.1">
    <property type="nucleotide sequence ID" value="NZ_FZNT01000001.1"/>
</dbReference>
<dbReference type="Pfam" id="PF00295">
    <property type="entry name" value="Glyco_hydro_28"/>
    <property type="match status" value="1"/>
</dbReference>
<keyword evidence="6" id="KW-1185">Reference proteome</keyword>
<evidence type="ECO:0000313" key="5">
    <source>
        <dbReference type="EMBL" id="SNR31411.1"/>
    </source>
</evidence>
<keyword evidence="3 4" id="KW-0326">Glycosidase</keyword>
<accession>A0A238VB35</accession>
<dbReference type="PROSITE" id="PS51257">
    <property type="entry name" value="PROKAR_LIPOPROTEIN"/>
    <property type="match status" value="1"/>
</dbReference>
<gene>
    <name evidence="5" type="ORF">SAMN06265371_101137</name>
</gene>
<dbReference type="InterPro" id="IPR006626">
    <property type="entry name" value="PbH1"/>
</dbReference>
<evidence type="ECO:0000313" key="6">
    <source>
        <dbReference type="Proteomes" id="UP000198384"/>
    </source>
</evidence>
<organism evidence="5 6">
    <name type="scientific">Lutibacter agarilyticus</name>
    <dbReference type="NCBI Taxonomy" id="1109740"/>
    <lineage>
        <taxon>Bacteria</taxon>
        <taxon>Pseudomonadati</taxon>
        <taxon>Bacteroidota</taxon>
        <taxon>Flavobacteriia</taxon>
        <taxon>Flavobacteriales</taxon>
        <taxon>Flavobacteriaceae</taxon>
        <taxon>Lutibacter</taxon>
    </lineage>
</organism>
<evidence type="ECO:0000256" key="4">
    <source>
        <dbReference type="RuleBase" id="RU361169"/>
    </source>
</evidence>
<dbReference type="Proteomes" id="UP000198384">
    <property type="component" value="Unassembled WGS sequence"/>
</dbReference>
<dbReference type="AlphaFoldDB" id="A0A238VB35"/>
<keyword evidence="2 4" id="KW-0378">Hydrolase</keyword>
<dbReference type="InterPro" id="IPR011050">
    <property type="entry name" value="Pectin_lyase_fold/virulence"/>
</dbReference>
<protein>
    <submittedName>
        <fullName evidence="5">Polygalacturonase</fullName>
    </submittedName>
</protein>
<reference evidence="5 6" key="1">
    <citation type="submission" date="2017-06" db="EMBL/GenBank/DDBJ databases">
        <authorList>
            <person name="Kim H.J."/>
            <person name="Triplett B.A."/>
        </authorList>
    </citation>
    <scope>NUCLEOTIDE SEQUENCE [LARGE SCALE GENOMIC DNA]</scope>
    <source>
        <strain evidence="5 6">DSM 29150</strain>
    </source>
</reference>
<evidence type="ECO:0000256" key="3">
    <source>
        <dbReference type="ARBA" id="ARBA00023295"/>
    </source>
</evidence>
<dbReference type="GO" id="GO:0005975">
    <property type="term" value="P:carbohydrate metabolic process"/>
    <property type="evidence" value="ECO:0007669"/>
    <property type="project" value="InterPro"/>
</dbReference>
<comment type="similarity">
    <text evidence="1 4">Belongs to the glycosyl hydrolase 28 family.</text>
</comment>
<dbReference type="OrthoDB" id="9795222at2"/>
<dbReference type="PANTHER" id="PTHR31339:SF9">
    <property type="entry name" value="PLASMIN AND FIBRONECTIN-BINDING PROTEIN A"/>
    <property type="match status" value="1"/>
</dbReference>
<dbReference type="Gene3D" id="2.160.20.10">
    <property type="entry name" value="Single-stranded right-handed beta-helix, Pectin lyase-like"/>
    <property type="match status" value="1"/>
</dbReference>
<dbReference type="InterPro" id="IPR000743">
    <property type="entry name" value="Glyco_hydro_28"/>
</dbReference>
<evidence type="ECO:0000256" key="2">
    <source>
        <dbReference type="ARBA" id="ARBA00022801"/>
    </source>
</evidence>
<dbReference type="EMBL" id="FZNT01000001">
    <property type="protein sequence ID" value="SNR31411.1"/>
    <property type="molecule type" value="Genomic_DNA"/>
</dbReference>
<dbReference type="InterPro" id="IPR012334">
    <property type="entry name" value="Pectin_lyas_fold"/>
</dbReference>
<dbReference type="PANTHER" id="PTHR31339">
    <property type="entry name" value="PECTIN LYASE-RELATED"/>
    <property type="match status" value="1"/>
</dbReference>
<evidence type="ECO:0000256" key="1">
    <source>
        <dbReference type="ARBA" id="ARBA00008834"/>
    </source>
</evidence>
<dbReference type="SMART" id="SM00710">
    <property type="entry name" value="PbH1"/>
    <property type="match status" value="5"/>
</dbReference>
<dbReference type="InterPro" id="IPR051801">
    <property type="entry name" value="GH28_Enzymes"/>
</dbReference>
<proteinExistence type="inferred from homology"/>
<dbReference type="SUPFAM" id="SSF51126">
    <property type="entry name" value="Pectin lyase-like"/>
    <property type="match status" value="1"/>
</dbReference>
<dbReference type="GO" id="GO:0004650">
    <property type="term" value="F:polygalacturonase activity"/>
    <property type="evidence" value="ECO:0007669"/>
    <property type="project" value="InterPro"/>
</dbReference>
<name>A0A238VB35_9FLAO</name>
<sequence length="451" mass="49926">MKSYYFVLIIFLILSCKSNKQNINISDFGAKGDSLTINTKFIQKAIDECFENGGGTVVVSDGVYITGTILLKDNVTLQVNENATLFGSANFADYINIDPFIDATGQARGNCLIGAKDATNIAITGKGTIDGNGENFIATNYKIQKEKNPNLPSFDRPFLIRIVNSSKLKMQDINIRQAAAWAVHLFQSHDITIDNVDIYNHANKNNDGIDIDSSYDITITNTKVNSEDDAICIKATSPLPTYNVKVSNCDIKSDWGAIKFGTESMGDFYNIDIRDCKIHDNKGGGIKLLSMDGTNIYNIVIDNIIMDNVDMPIFVRLGERLRTYRDVEKRPVGSINNVVISNIKATTMGLENSRVSPPAGILITGTPNHKIGSLQLKNIDIQLPGGGLFTDVVEVPEDETRYPEFSFFGVLPAYGMYARHIETLETTNVNFKVLGKDEREEIILEDVFNRN</sequence>